<dbReference type="PROSITE" id="PS00108">
    <property type="entry name" value="PROTEIN_KINASE_ST"/>
    <property type="match status" value="1"/>
</dbReference>
<evidence type="ECO:0000313" key="6">
    <source>
        <dbReference type="EMBL" id="TXS93011.1"/>
    </source>
</evidence>
<dbReference type="SUPFAM" id="SSF48452">
    <property type="entry name" value="TPR-like"/>
    <property type="match status" value="3"/>
</dbReference>
<dbReference type="InterPro" id="IPR000719">
    <property type="entry name" value="Prot_kinase_dom"/>
</dbReference>
<dbReference type="SMART" id="SM00220">
    <property type="entry name" value="S_TKc"/>
    <property type="match status" value="1"/>
</dbReference>
<dbReference type="Proteomes" id="UP000321039">
    <property type="component" value="Unassembled WGS sequence"/>
</dbReference>
<evidence type="ECO:0000313" key="7">
    <source>
        <dbReference type="Proteomes" id="UP000321039"/>
    </source>
</evidence>
<keyword evidence="4" id="KW-0067">ATP-binding</keyword>
<dbReference type="Pfam" id="PF00069">
    <property type="entry name" value="Pkinase"/>
    <property type="match status" value="1"/>
</dbReference>
<dbReference type="PANTHER" id="PTHR43289:SF6">
    <property type="entry name" value="SERINE_THREONINE-PROTEIN KINASE NEKL-3"/>
    <property type="match status" value="1"/>
</dbReference>
<dbReference type="InterPro" id="IPR008271">
    <property type="entry name" value="Ser/Thr_kinase_AS"/>
</dbReference>
<evidence type="ECO:0000256" key="3">
    <source>
        <dbReference type="ARBA" id="ARBA00022777"/>
    </source>
</evidence>
<proteinExistence type="predicted"/>
<dbReference type="SUPFAM" id="SSF56112">
    <property type="entry name" value="Protein kinase-like (PK-like)"/>
    <property type="match status" value="1"/>
</dbReference>
<dbReference type="PROSITE" id="PS50011">
    <property type="entry name" value="PROTEIN_KINASE_DOM"/>
    <property type="match status" value="1"/>
</dbReference>
<reference evidence="6 7" key="1">
    <citation type="submission" date="2019-08" db="EMBL/GenBank/DDBJ databases">
        <title>Parahaliea maris sp. nov., isolated from the surface seawater.</title>
        <authorList>
            <person name="Liu Y."/>
        </authorList>
    </citation>
    <scope>NUCLEOTIDE SEQUENCE [LARGE SCALE GENOMIC DNA]</scope>
    <source>
        <strain evidence="6 7">HSLHS9</strain>
    </source>
</reference>
<evidence type="ECO:0000259" key="5">
    <source>
        <dbReference type="PROSITE" id="PS50011"/>
    </source>
</evidence>
<dbReference type="AlphaFoldDB" id="A0A5C9A0S3"/>
<dbReference type="GO" id="GO:0004674">
    <property type="term" value="F:protein serine/threonine kinase activity"/>
    <property type="evidence" value="ECO:0007669"/>
    <property type="project" value="TreeGrafter"/>
</dbReference>
<evidence type="ECO:0000256" key="2">
    <source>
        <dbReference type="ARBA" id="ARBA00022741"/>
    </source>
</evidence>
<keyword evidence="1" id="KW-0808">Transferase</keyword>
<evidence type="ECO:0000256" key="4">
    <source>
        <dbReference type="ARBA" id="ARBA00022840"/>
    </source>
</evidence>
<dbReference type="PANTHER" id="PTHR43289">
    <property type="entry name" value="MITOGEN-ACTIVATED PROTEIN KINASE KINASE KINASE 20-RELATED"/>
    <property type="match status" value="1"/>
</dbReference>
<accession>A0A5C9A0S3</accession>
<keyword evidence="3 6" id="KW-0418">Kinase</keyword>
<dbReference type="Gene3D" id="1.10.510.10">
    <property type="entry name" value="Transferase(Phosphotransferase) domain 1"/>
    <property type="match status" value="1"/>
</dbReference>
<dbReference type="InterPro" id="IPR011990">
    <property type="entry name" value="TPR-like_helical_dom_sf"/>
</dbReference>
<dbReference type="Gene3D" id="3.30.200.20">
    <property type="entry name" value="Phosphorylase Kinase, domain 1"/>
    <property type="match status" value="1"/>
</dbReference>
<keyword evidence="7" id="KW-1185">Reference proteome</keyword>
<dbReference type="Gene3D" id="3.40.50.10070">
    <property type="entry name" value="TolB, N-terminal domain"/>
    <property type="match status" value="1"/>
</dbReference>
<organism evidence="6 7">
    <name type="scientific">Parahaliea maris</name>
    <dbReference type="NCBI Taxonomy" id="2716870"/>
    <lineage>
        <taxon>Bacteria</taxon>
        <taxon>Pseudomonadati</taxon>
        <taxon>Pseudomonadota</taxon>
        <taxon>Gammaproteobacteria</taxon>
        <taxon>Cellvibrionales</taxon>
        <taxon>Halieaceae</taxon>
        <taxon>Parahaliea</taxon>
    </lineage>
</organism>
<dbReference type="RefSeq" id="WP_148069012.1">
    <property type="nucleotide sequence ID" value="NZ_VRZA01000004.1"/>
</dbReference>
<feature type="domain" description="Protein kinase" evidence="5">
    <location>
        <begin position="83"/>
        <end position="331"/>
    </location>
</feature>
<dbReference type="EMBL" id="VRZA01000004">
    <property type="protein sequence ID" value="TXS93011.1"/>
    <property type="molecule type" value="Genomic_DNA"/>
</dbReference>
<dbReference type="Gene3D" id="1.25.40.10">
    <property type="entry name" value="Tetratricopeptide repeat domain"/>
    <property type="match status" value="2"/>
</dbReference>
<sequence>MAQSLAVIEALFEQASSMEGDVRRQFLSTIEPQELRAEVEDLLRYSEDGDGLTLELQSAVNAAVDVLLENIEDPKIGTCIGRFEIRSILGEGGHTRVYLAYDPALQREVAIKVLSKASGLSDERFMIEARAVSALNHPHIGLVYEIGESQDGEHYLVMPFYTGETLAAVLRKGALPVSRAVDIAIQVAQALCAAHQAGIVHRDVKAANVIFESADSVRLLDFGIAKLTQSDRTEQNIIVGTVAYMSPEQTRGSGVDQRTDVWSLGILLYEMITGTRPFHGDRVEAVIHQIRHDEVPDLAAFSPWLRGILQRALAKEPGARFHSMGAFLGALQQTGSAVDGPEGQNASRVAAFWKHKRLAIVLSLTLLGAALIAVLRSVPNTTPVSHPVAVIPFAHRGGLGNEGEYEYLGEGLSGQLRDQLGSVAGLQVVGRDSSREFRLETTAPAAIAAALDARWLISGELEYGDEGVQLRLFILDGASGRQVWSRSYQQGEEGLLDLQERVFDDAAQQLVGESPGEITEGRVAISSDAAFSLMLLANSHLKSALEQDVIDQDKLDQAIATYRQALAEDPGSALLNSRMAAALLYRGNVNEAQVFIEAAQATGQQLSQVEHTVGLYLYARHADGVGEHLRRAVELNPSNADALADYGLYLVARAETLAARPYLERARDLDPMSIRRYEALGNFYATNGWYAPAEKLVAQISGTFDSAAADLVISRIYEVVGDLDKAIAWSSQAREQAPMNNASRWRLAELYTRIGDLETARQYDPEQSVATLYFSRQYDELIEMAFNLVLEDKSSAALFTLARAYAATDRPDIVIRLMGTQGLPERLYRDSATLQDIEAGVMLADALMEAGSREDAVRLIDYLRGMFRQWAADMNSWHPHMNLACLLSISGEQEMALAELEKTTTTLGLLWYPVLRDQPCFRKRMAGNRRYQVVLDNVLERKRKLREVLPQTLEQVALAQTRTGAEEVARTP</sequence>
<comment type="caution">
    <text evidence="6">The sequence shown here is derived from an EMBL/GenBank/DDBJ whole genome shotgun (WGS) entry which is preliminary data.</text>
</comment>
<protein>
    <submittedName>
        <fullName evidence="6">Protein kinase</fullName>
    </submittedName>
</protein>
<dbReference type="Pfam" id="PF14559">
    <property type="entry name" value="TPR_19"/>
    <property type="match status" value="1"/>
</dbReference>
<gene>
    <name evidence="6" type="ORF">FV139_13760</name>
</gene>
<dbReference type="CDD" id="cd14014">
    <property type="entry name" value="STKc_PknB_like"/>
    <property type="match status" value="1"/>
</dbReference>
<evidence type="ECO:0000256" key="1">
    <source>
        <dbReference type="ARBA" id="ARBA00022679"/>
    </source>
</evidence>
<keyword evidence="2" id="KW-0547">Nucleotide-binding</keyword>
<dbReference type="GO" id="GO:0005524">
    <property type="term" value="F:ATP binding"/>
    <property type="evidence" value="ECO:0007669"/>
    <property type="project" value="UniProtKB-KW"/>
</dbReference>
<dbReference type="InterPro" id="IPR011009">
    <property type="entry name" value="Kinase-like_dom_sf"/>
</dbReference>
<name>A0A5C9A0S3_9GAMM</name>